<reference evidence="3" key="1">
    <citation type="journal article" date="2019" name="Int. J. Syst. Evol. Microbiol.">
        <title>The Global Catalogue of Microorganisms (GCM) 10K type strain sequencing project: providing services to taxonomists for standard genome sequencing and annotation.</title>
        <authorList>
            <consortium name="The Broad Institute Genomics Platform"/>
            <consortium name="The Broad Institute Genome Sequencing Center for Infectious Disease"/>
            <person name="Wu L."/>
            <person name="Ma J."/>
        </authorList>
    </citation>
    <scope>NUCLEOTIDE SEQUENCE [LARGE SCALE GENOMIC DNA]</scope>
    <source>
        <strain evidence="3">KCTC 42182</strain>
    </source>
</reference>
<evidence type="ECO:0000259" key="1">
    <source>
        <dbReference type="Pfam" id="PF01471"/>
    </source>
</evidence>
<dbReference type="EMBL" id="JBHRYJ010000001">
    <property type="protein sequence ID" value="MFC3675439.1"/>
    <property type="molecule type" value="Genomic_DNA"/>
</dbReference>
<dbReference type="InterPro" id="IPR036365">
    <property type="entry name" value="PGBD-like_sf"/>
</dbReference>
<evidence type="ECO:0000313" key="2">
    <source>
        <dbReference type="EMBL" id="MFC3675439.1"/>
    </source>
</evidence>
<protein>
    <submittedName>
        <fullName evidence="2">Peptidoglycan-binding protein</fullName>
    </submittedName>
</protein>
<comment type="caution">
    <text evidence="2">The sequence shown here is derived from an EMBL/GenBank/DDBJ whole genome shotgun (WGS) entry which is preliminary data.</text>
</comment>
<dbReference type="Proteomes" id="UP001595711">
    <property type="component" value="Unassembled WGS sequence"/>
</dbReference>
<gene>
    <name evidence="2" type="ORF">ACFOOQ_07785</name>
</gene>
<organism evidence="2 3">
    <name type="scientific">Ferrovibrio xuzhouensis</name>
    <dbReference type="NCBI Taxonomy" id="1576914"/>
    <lineage>
        <taxon>Bacteria</taxon>
        <taxon>Pseudomonadati</taxon>
        <taxon>Pseudomonadota</taxon>
        <taxon>Alphaproteobacteria</taxon>
        <taxon>Rhodospirillales</taxon>
        <taxon>Rhodospirillaceae</taxon>
        <taxon>Ferrovibrio</taxon>
    </lineage>
</organism>
<dbReference type="SUPFAM" id="SSF47090">
    <property type="entry name" value="PGBD-like"/>
    <property type="match status" value="1"/>
</dbReference>
<dbReference type="InterPro" id="IPR002477">
    <property type="entry name" value="Peptidoglycan-bd-like"/>
</dbReference>
<proteinExistence type="predicted"/>
<evidence type="ECO:0000313" key="3">
    <source>
        <dbReference type="Proteomes" id="UP001595711"/>
    </source>
</evidence>
<dbReference type="Gene3D" id="1.10.101.10">
    <property type="entry name" value="PGBD-like superfamily/PGBD"/>
    <property type="match status" value="1"/>
</dbReference>
<accession>A0ABV7VE76</accession>
<feature type="domain" description="Peptidoglycan binding-like" evidence="1">
    <location>
        <begin position="20"/>
        <end position="69"/>
    </location>
</feature>
<dbReference type="RefSeq" id="WP_379724020.1">
    <property type="nucleotide sequence ID" value="NZ_JBHRYJ010000001.1"/>
</dbReference>
<dbReference type="InterPro" id="IPR036366">
    <property type="entry name" value="PGBDSf"/>
</dbReference>
<name>A0ABV7VE76_9PROT</name>
<keyword evidence="3" id="KW-1185">Reference proteome</keyword>
<sequence length="116" mass="13141">MAETYRMRTELGPDRPAEPDDVWSLKQTLNLNGYYPIPDYGLTPFPDQPLFDGIRRYQQDNSLNVDGIMKPGGETETHMLANLDVRAPTFRCINCGAWHGGAYGLLCPDCWKKLYG</sequence>
<dbReference type="Pfam" id="PF01471">
    <property type="entry name" value="PG_binding_1"/>
    <property type="match status" value="1"/>
</dbReference>